<feature type="transmembrane region" description="Helical" evidence="1">
    <location>
        <begin position="90"/>
        <end position="110"/>
    </location>
</feature>
<reference evidence="3" key="1">
    <citation type="journal article" date="2024" name="J Bioinform Genom">
        <title>Complete genome sequence of the type strain bacterium Sphaerochaeta associata GLS2t (VKM B-2742)t.</title>
        <authorList>
            <person name="Troshina O.Y."/>
            <person name="Tepeeva A.N."/>
            <person name="Arzamasceva V.O."/>
            <person name="Whitman W.B."/>
            <person name="Varghese N."/>
            <person name="Shapiro N."/>
            <person name="Woyke T."/>
            <person name="Kripides N.C."/>
            <person name="Vasilenko O.V."/>
        </authorList>
    </citation>
    <scope>NUCLEOTIDE SEQUENCE [LARGE SCALE GENOMIC DNA]</scope>
    <source>
        <strain evidence="3">GLS2T</strain>
    </source>
</reference>
<keyword evidence="1" id="KW-0472">Membrane</keyword>
<dbReference type="EMBL" id="CP094929">
    <property type="protein sequence ID" value="UOM52736.1"/>
    <property type="molecule type" value="Genomic_DNA"/>
</dbReference>
<feature type="transmembrane region" description="Helical" evidence="1">
    <location>
        <begin position="60"/>
        <end position="84"/>
    </location>
</feature>
<protein>
    <submittedName>
        <fullName evidence="2">Uncharacterized protein</fullName>
    </submittedName>
</protein>
<sequence length="247" mass="27290">MDDLQNVFSEFKTQVLEIADHAQSVQKLTFKAELKNGTAFNFKYDADTFGPKQAYHPLSIFNGILDIASAFVAVWLLASFIVRMMKSDTVNLSLLLALSLMAAVFVFSSLHHFMHRDKRSSLVFANLKEISKILALAFINLSITAFFDSTKLQLTQSLSLVFVALCLLFLLGRTQLSLQVSLALAAILPLLSLVSSLSFESVTRALLFSLWSIVALVSKQDSRMHTTSLFALVGLLSFASQLNAVMI</sequence>
<feature type="transmembrane region" description="Helical" evidence="1">
    <location>
        <begin position="153"/>
        <end position="171"/>
    </location>
</feature>
<keyword evidence="1" id="KW-0812">Transmembrane</keyword>
<organism evidence="2 3">
    <name type="scientific">Sphaerochaeta associata</name>
    <dbReference type="NCBI Taxonomy" id="1129264"/>
    <lineage>
        <taxon>Bacteria</taxon>
        <taxon>Pseudomonadati</taxon>
        <taxon>Spirochaetota</taxon>
        <taxon>Spirochaetia</taxon>
        <taxon>Spirochaetales</taxon>
        <taxon>Sphaerochaetaceae</taxon>
        <taxon>Sphaerochaeta</taxon>
    </lineage>
</organism>
<feature type="transmembrane region" description="Helical" evidence="1">
    <location>
        <begin position="178"/>
        <end position="195"/>
    </location>
</feature>
<dbReference type="RefSeq" id="WP_244775320.1">
    <property type="nucleotide sequence ID" value="NZ_CP094929.1"/>
</dbReference>
<evidence type="ECO:0000313" key="3">
    <source>
        <dbReference type="Proteomes" id="UP000829708"/>
    </source>
</evidence>
<evidence type="ECO:0000313" key="2">
    <source>
        <dbReference type="EMBL" id="UOM52736.1"/>
    </source>
</evidence>
<keyword evidence="1" id="KW-1133">Transmembrane helix</keyword>
<keyword evidence="3" id="KW-1185">Reference proteome</keyword>
<evidence type="ECO:0000256" key="1">
    <source>
        <dbReference type="SAM" id="Phobius"/>
    </source>
</evidence>
<name>A0ABY4DF39_9SPIR</name>
<proteinExistence type="predicted"/>
<feature type="transmembrane region" description="Helical" evidence="1">
    <location>
        <begin position="229"/>
        <end position="246"/>
    </location>
</feature>
<dbReference type="Proteomes" id="UP000829708">
    <property type="component" value="Chromosome"/>
</dbReference>
<accession>A0ABY4DF39</accession>
<gene>
    <name evidence="2" type="ORF">MUG09_08205</name>
</gene>